<name>A0A844G4H9_9BACT</name>
<dbReference type="EMBL" id="VUNS01000008">
    <property type="protein sequence ID" value="MST97269.1"/>
    <property type="molecule type" value="Genomic_DNA"/>
</dbReference>
<dbReference type="RefSeq" id="WP_154418135.1">
    <property type="nucleotide sequence ID" value="NZ_CALXOB010000051.1"/>
</dbReference>
<proteinExistence type="predicted"/>
<feature type="signal peptide" evidence="1">
    <location>
        <begin position="1"/>
        <end position="24"/>
    </location>
</feature>
<evidence type="ECO:0008006" key="4">
    <source>
        <dbReference type="Google" id="ProtNLM"/>
    </source>
</evidence>
<accession>A0A844G4H9</accession>
<evidence type="ECO:0000313" key="3">
    <source>
        <dbReference type="Proteomes" id="UP000435649"/>
    </source>
</evidence>
<evidence type="ECO:0000256" key="1">
    <source>
        <dbReference type="SAM" id="SignalP"/>
    </source>
</evidence>
<evidence type="ECO:0000313" key="2">
    <source>
        <dbReference type="EMBL" id="MST97269.1"/>
    </source>
</evidence>
<comment type="caution">
    <text evidence="2">The sequence shown here is derived from an EMBL/GenBank/DDBJ whole genome shotgun (WGS) entry which is preliminary data.</text>
</comment>
<gene>
    <name evidence="2" type="ORF">FYJ85_09470</name>
</gene>
<protein>
    <recommendedName>
        <fullName evidence="4">Secreted protein</fullName>
    </recommendedName>
</protein>
<dbReference type="Proteomes" id="UP000435649">
    <property type="component" value="Unassembled WGS sequence"/>
</dbReference>
<organism evidence="2 3">
    <name type="scientific">Victivallis lenta</name>
    <dbReference type="NCBI Taxonomy" id="2606640"/>
    <lineage>
        <taxon>Bacteria</taxon>
        <taxon>Pseudomonadati</taxon>
        <taxon>Lentisphaerota</taxon>
        <taxon>Lentisphaeria</taxon>
        <taxon>Victivallales</taxon>
        <taxon>Victivallaceae</taxon>
        <taxon>Victivallis</taxon>
    </lineage>
</organism>
<sequence length="107" mass="11835">MRANACFFSFCALLLVLCVSGWCAAFQPPVFCLEQGGPVFSALTGSHDTDLPPAVISFKAEQLFVPAPPLLLQEQPFFFRQNFHLPESSFESVPVRIHSGIIPHLRC</sequence>
<feature type="chain" id="PRO_5032987847" description="Secreted protein" evidence="1">
    <location>
        <begin position="25"/>
        <end position="107"/>
    </location>
</feature>
<dbReference type="AlphaFoldDB" id="A0A844G4H9"/>
<keyword evidence="3" id="KW-1185">Reference proteome</keyword>
<reference evidence="2 3" key="1">
    <citation type="submission" date="2019-08" db="EMBL/GenBank/DDBJ databases">
        <title>In-depth cultivation of the pig gut microbiome towards novel bacterial diversity and tailored functional studies.</title>
        <authorList>
            <person name="Wylensek D."/>
            <person name="Hitch T.C.A."/>
            <person name="Clavel T."/>
        </authorList>
    </citation>
    <scope>NUCLEOTIDE SEQUENCE [LARGE SCALE GENOMIC DNA]</scope>
    <source>
        <strain evidence="2 3">BBE-744-WT-12</strain>
    </source>
</reference>
<keyword evidence="1" id="KW-0732">Signal</keyword>